<dbReference type="RefSeq" id="XP_022631205.1">
    <property type="nucleotide sequence ID" value="XM_022775033.1"/>
</dbReference>
<dbReference type="EMBL" id="LN736376">
    <property type="protein sequence ID" value="CEP65010.1"/>
    <property type="molecule type" value="Genomic_DNA"/>
</dbReference>
<evidence type="ECO:0000313" key="1">
    <source>
        <dbReference type="EMBL" id="CEP65010.1"/>
    </source>
</evidence>
<organism evidence="1 2">
    <name type="scientific">Lachancea lanzarotensis</name>
    <dbReference type="NCBI Taxonomy" id="1245769"/>
    <lineage>
        <taxon>Eukaryota</taxon>
        <taxon>Fungi</taxon>
        <taxon>Dikarya</taxon>
        <taxon>Ascomycota</taxon>
        <taxon>Saccharomycotina</taxon>
        <taxon>Saccharomycetes</taxon>
        <taxon>Saccharomycetales</taxon>
        <taxon>Saccharomycetaceae</taxon>
        <taxon>Lachancea</taxon>
    </lineage>
</organism>
<gene>
    <name evidence="1" type="ORF">LALA0_S17e00122g</name>
</gene>
<dbReference type="AlphaFoldDB" id="A0A0C7MYE9"/>
<dbReference type="HOGENOM" id="CLU_1586771_0_0_1"/>
<dbReference type="GeneID" id="34688580"/>
<keyword evidence="2" id="KW-1185">Reference proteome</keyword>
<protein>
    <submittedName>
        <fullName evidence="1">LALA0S17e00122g1_1</fullName>
    </submittedName>
</protein>
<evidence type="ECO:0000313" key="2">
    <source>
        <dbReference type="Proteomes" id="UP000054304"/>
    </source>
</evidence>
<sequence>MRKPVVMRNDHNTVFLTEVKTKDLRCKSYEHGQKEGQTSTDGTLLGSYLGARALVATHPWRTFGPKKWVQFWIHVACFSSPGYQQPAPRVVENFGALDFLGCVASVIIQVMEALRPVKHTVLCGNIVFVALTTDGRLLSGKHFGIEEEMGLGLCSHRSPDRKRGLIMR</sequence>
<name>A0A0C7MYE9_9SACH</name>
<dbReference type="Proteomes" id="UP000054304">
    <property type="component" value="Unassembled WGS sequence"/>
</dbReference>
<proteinExistence type="predicted"/>
<reference evidence="1 2" key="1">
    <citation type="submission" date="2014-12" db="EMBL/GenBank/DDBJ databases">
        <authorList>
            <person name="Neuveglise Cecile"/>
        </authorList>
    </citation>
    <scope>NUCLEOTIDE SEQUENCE [LARGE SCALE GENOMIC DNA]</scope>
    <source>
        <strain evidence="1 2">CBS 12615</strain>
    </source>
</reference>
<accession>A0A0C7MYE9</accession>